<gene>
    <name evidence="3" type="ORF">KHLLAP_LOCUS9150</name>
</gene>
<keyword evidence="2" id="KW-1133">Transmembrane helix</keyword>
<dbReference type="Proteomes" id="UP001295740">
    <property type="component" value="Unassembled WGS sequence"/>
</dbReference>
<dbReference type="EMBL" id="CAUWAG010000012">
    <property type="protein sequence ID" value="CAJ2508682.1"/>
    <property type="molecule type" value="Genomic_DNA"/>
</dbReference>
<dbReference type="PANTHER" id="PTHR33048">
    <property type="entry name" value="PTH11-LIKE INTEGRAL MEMBRANE PROTEIN (AFU_ORTHOLOGUE AFUA_5G11245)"/>
    <property type="match status" value="1"/>
</dbReference>
<reference evidence="3" key="1">
    <citation type="submission" date="2023-10" db="EMBL/GenBank/DDBJ databases">
        <authorList>
            <person name="Hackl T."/>
        </authorList>
    </citation>
    <scope>NUCLEOTIDE SEQUENCE</scope>
</reference>
<evidence type="ECO:0000256" key="1">
    <source>
        <dbReference type="SAM" id="MobiDB-lite"/>
    </source>
</evidence>
<feature type="region of interest" description="Disordered" evidence="1">
    <location>
        <begin position="146"/>
        <end position="175"/>
    </location>
</feature>
<comment type="caution">
    <text evidence="3">The sequence shown here is derived from an EMBL/GenBank/DDBJ whole genome shotgun (WGS) entry which is preliminary data.</text>
</comment>
<sequence>MDVAISWLYALLPIWMLYGAKIAWRLKLSVMVLLGLGALSSVAIIIRLRYVVEVVQISTSAGLASQEVIEKTLQGTIWYIGPYEGLRPCTAADVSGSSSIVEIGISIFATALTALRPLMAKLPCFRDISSGDHSVSICLQPTKAAKQDQDGRSRPLRFNGLNSPSLSPTSSRDNIITEGMMRVEKRTSIEIRYKDRGAMFQDLRQDWWC</sequence>
<proteinExistence type="predicted"/>
<dbReference type="PANTHER" id="PTHR33048:SF96">
    <property type="entry name" value="INTEGRAL MEMBRANE PROTEIN"/>
    <property type="match status" value="1"/>
</dbReference>
<evidence type="ECO:0000313" key="3">
    <source>
        <dbReference type="EMBL" id="CAJ2508682.1"/>
    </source>
</evidence>
<feature type="transmembrane region" description="Helical" evidence="2">
    <location>
        <begin position="31"/>
        <end position="50"/>
    </location>
</feature>
<protein>
    <submittedName>
        <fullName evidence="3">Uu.00g137080.m01.CDS01</fullName>
    </submittedName>
</protein>
<evidence type="ECO:0000313" key="4">
    <source>
        <dbReference type="Proteomes" id="UP001295740"/>
    </source>
</evidence>
<feature type="transmembrane region" description="Helical" evidence="2">
    <location>
        <begin position="6"/>
        <end position="24"/>
    </location>
</feature>
<keyword evidence="2" id="KW-0812">Transmembrane</keyword>
<dbReference type="AlphaFoldDB" id="A0AAI8VQD4"/>
<accession>A0AAI8VQD4</accession>
<name>A0AAI8VQD4_9PEZI</name>
<feature type="compositionally biased region" description="Polar residues" evidence="1">
    <location>
        <begin position="160"/>
        <end position="174"/>
    </location>
</feature>
<evidence type="ECO:0000256" key="2">
    <source>
        <dbReference type="SAM" id="Phobius"/>
    </source>
</evidence>
<organism evidence="3 4">
    <name type="scientific">Anthostomella pinea</name>
    <dbReference type="NCBI Taxonomy" id="933095"/>
    <lineage>
        <taxon>Eukaryota</taxon>
        <taxon>Fungi</taxon>
        <taxon>Dikarya</taxon>
        <taxon>Ascomycota</taxon>
        <taxon>Pezizomycotina</taxon>
        <taxon>Sordariomycetes</taxon>
        <taxon>Xylariomycetidae</taxon>
        <taxon>Xylariales</taxon>
        <taxon>Xylariaceae</taxon>
        <taxon>Anthostomella</taxon>
    </lineage>
</organism>
<dbReference type="InterPro" id="IPR052337">
    <property type="entry name" value="SAT4-like"/>
</dbReference>
<keyword evidence="4" id="KW-1185">Reference proteome</keyword>
<keyword evidence="2" id="KW-0472">Membrane</keyword>